<feature type="domain" description="Metallo-beta-lactamase" evidence="2">
    <location>
        <begin position="77"/>
        <end position="153"/>
    </location>
</feature>
<feature type="compositionally biased region" description="Polar residues" evidence="1">
    <location>
        <begin position="15"/>
        <end position="25"/>
    </location>
</feature>
<dbReference type="eggNOG" id="COG1555">
    <property type="taxonomic scope" value="Bacteria"/>
</dbReference>
<evidence type="ECO:0000259" key="2">
    <source>
        <dbReference type="Pfam" id="PF00753"/>
    </source>
</evidence>
<evidence type="ECO:0000256" key="1">
    <source>
        <dbReference type="SAM" id="MobiDB-lite"/>
    </source>
</evidence>
<gene>
    <name evidence="3" type="ordered locus">Daud_0715</name>
</gene>
<evidence type="ECO:0000313" key="3">
    <source>
        <dbReference type="EMBL" id="ACA59245.1"/>
    </source>
</evidence>
<dbReference type="Proteomes" id="UP000008544">
    <property type="component" value="Chromosome"/>
</dbReference>
<dbReference type="STRING" id="477974.Daud_0715"/>
<organism evidence="3 4">
    <name type="scientific">Desulforudis audaxviator (strain MP104C)</name>
    <dbReference type="NCBI Taxonomy" id="477974"/>
    <lineage>
        <taxon>Bacteria</taxon>
        <taxon>Bacillati</taxon>
        <taxon>Bacillota</taxon>
        <taxon>Clostridia</taxon>
        <taxon>Thermoanaerobacterales</taxon>
        <taxon>Candidatus Desulforudaceae</taxon>
        <taxon>Candidatus Desulforudis</taxon>
    </lineage>
</organism>
<dbReference type="Gene3D" id="1.10.150.320">
    <property type="entry name" value="Photosystem II 12 kDa extrinsic protein"/>
    <property type="match status" value="1"/>
</dbReference>
<dbReference type="InterPro" id="IPR036866">
    <property type="entry name" value="RibonucZ/Hydroxyglut_hydro"/>
</dbReference>
<dbReference type="Gene3D" id="3.60.15.10">
    <property type="entry name" value="Ribonuclease Z/Hydroxyacylglutathione hydrolase-like"/>
    <property type="match status" value="1"/>
</dbReference>
<dbReference type="Pfam" id="PF00753">
    <property type="entry name" value="Lactamase_B"/>
    <property type="match status" value="1"/>
</dbReference>
<dbReference type="PANTHER" id="PTHR30619">
    <property type="entry name" value="DNA INTERNALIZATION/COMPETENCE PROTEIN COMEC/REC2"/>
    <property type="match status" value="1"/>
</dbReference>
<reference evidence="4" key="1">
    <citation type="submission" date="2007-10" db="EMBL/GenBank/DDBJ databases">
        <title>Complete sequence of chromosome of Desulforudis audaxviator MP104C.</title>
        <authorList>
            <person name="Copeland A."/>
            <person name="Lucas S."/>
            <person name="Lapidus A."/>
            <person name="Barry K."/>
            <person name="Glavina del Rio T."/>
            <person name="Dalin E."/>
            <person name="Tice H."/>
            <person name="Bruce D."/>
            <person name="Pitluck S."/>
            <person name="Lowry S.R."/>
            <person name="Larimer F."/>
            <person name="Land M.L."/>
            <person name="Hauser L."/>
            <person name="Kyrpides N."/>
            <person name="Ivanova N.N."/>
            <person name="Richardson P."/>
        </authorList>
    </citation>
    <scope>NUCLEOTIDE SEQUENCE [LARGE SCALE GENOMIC DNA]</scope>
    <source>
        <strain evidence="4">MP104C</strain>
    </source>
</reference>
<keyword evidence="4" id="KW-1185">Reference proteome</keyword>
<dbReference type="HOGENOM" id="CLU_1014619_0_0_9"/>
<feature type="compositionally biased region" description="Basic and acidic residues" evidence="1">
    <location>
        <begin position="1"/>
        <end position="12"/>
    </location>
</feature>
<dbReference type="EMBL" id="CP000860">
    <property type="protein sequence ID" value="ACA59245.1"/>
    <property type="molecule type" value="Genomic_DNA"/>
</dbReference>
<protein>
    <recommendedName>
        <fullName evidence="2">Metallo-beta-lactamase domain-containing protein</fullName>
    </recommendedName>
</protein>
<dbReference type="PANTHER" id="PTHR30619:SF1">
    <property type="entry name" value="RECOMBINATION PROTEIN 2"/>
    <property type="match status" value="1"/>
</dbReference>
<dbReference type="SUPFAM" id="SSF47781">
    <property type="entry name" value="RuvA domain 2-like"/>
    <property type="match status" value="1"/>
</dbReference>
<name>B1I2M3_DESAP</name>
<accession>B1I2M3</accession>
<dbReference type="AlphaFoldDB" id="B1I2M3"/>
<evidence type="ECO:0000313" key="4">
    <source>
        <dbReference type="Proteomes" id="UP000008544"/>
    </source>
</evidence>
<proteinExistence type="predicted"/>
<sequence length="274" mass="29466">MSACRGLERRLPNEAGTSGKSQENTAPGYPGNPTPFRGSGGCQQRYWAAVRAESADYMKVAGQSWTFGNCTFDILGPTHTHRDLNDNSVVARLSCPGGSFIFTGDAEKDGEGAILHRNLDANILKVGHHGSRTSTTDAFLAKVSPDVAVIMVGDGNRYGHPHEETLAKLAAAGIEIYRTDLHGNIVVSLTDRGYSVSTQRTAAVQPMPSPSPRKVNINTATLEELQQIVHIGQSRAEEIIRLRPFASLDDLSRVSGIGPSRLADIKEQGVAYVK</sequence>
<feature type="region of interest" description="Disordered" evidence="1">
    <location>
        <begin position="1"/>
        <end position="37"/>
    </location>
</feature>
<dbReference type="InterPro" id="IPR001279">
    <property type="entry name" value="Metallo-B-lactamas"/>
</dbReference>
<dbReference type="InterPro" id="IPR052159">
    <property type="entry name" value="Competence_DNA_uptake"/>
</dbReference>
<reference evidence="3 4" key="2">
    <citation type="journal article" date="2008" name="Science">
        <title>Environmental genomics reveals a single-species ecosystem deep within Earth.</title>
        <authorList>
            <person name="Chivian D."/>
            <person name="Brodie E.L."/>
            <person name="Alm E.J."/>
            <person name="Culley D.E."/>
            <person name="Dehal P.S."/>
            <person name="Desantis T.Z."/>
            <person name="Gihring T.M."/>
            <person name="Lapidus A."/>
            <person name="Lin L.H."/>
            <person name="Lowry S.R."/>
            <person name="Moser D.P."/>
            <person name="Richardson P.M."/>
            <person name="Southam G."/>
            <person name="Wanger G."/>
            <person name="Pratt L.M."/>
            <person name="Andersen G.L."/>
            <person name="Hazen T.C."/>
            <person name="Brockman F.J."/>
            <person name="Arkin A.P."/>
            <person name="Onstott T.C."/>
        </authorList>
    </citation>
    <scope>NUCLEOTIDE SEQUENCE [LARGE SCALE GENOMIC DNA]</scope>
    <source>
        <strain evidence="3 4">MP104C</strain>
    </source>
</reference>
<dbReference type="KEGG" id="dau:Daud_0715"/>
<dbReference type="SUPFAM" id="SSF56281">
    <property type="entry name" value="Metallo-hydrolase/oxidoreductase"/>
    <property type="match status" value="1"/>
</dbReference>
<dbReference type="InterPro" id="IPR010994">
    <property type="entry name" value="RuvA_2-like"/>
</dbReference>
<dbReference type="Pfam" id="PF12836">
    <property type="entry name" value="HHH_3"/>
    <property type="match status" value="1"/>
</dbReference>
<dbReference type="eggNOG" id="COG2333">
    <property type="taxonomic scope" value="Bacteria"/>
</dbReference>